<dbReference type="RefSeq" id="WP_066229423.1">
    <property type="nucleotide sequence ID" value="NZ_JARTFQ010000005.1"/>
</dbReference>
<name>A0ABU6NTT3_9BACI</name>
<evidence type="ECO:0008006" key="5">
    <source>
        <dbReference type="Google" id="ProtNLM"/>
    </source>
</evidence>
<dbReference type="Proteomes" id="UP001342826">
    <property type="component" value="Unassembled WGS sequence"/>
</dbReference>
<protein>
    <recommendedName>
        <fullName evidence="5">Lipoprotein</fullName>
    </recommendedName>
</protein>
<evidence type="ECO:0000256" key="2">
    <source>
        <dbReference type="SAM" id="SignalP"/>
    </source>
</evidence>
<feature type="chain" id="PRO_5046551863" description="Lipoprotein" evidence="2">
    <location>
        <begin position="26"/>
        <end position="170"/>
    </location>
</feature>
<comment type="caution">
    <text evidence="3">The sequence shown here is derived from an EMBL/GenBank/DDBJ whole genome shotgun (WGS) entry which is preliminary data.</text>
</comment>
<sequence length="170" mass="18905">MNHFTKTWMMIVFSFIFIIASGCSTNEGHDGTVESGVTEEAKEDRTKEMYPFPNDTPAGGTSKITLNTVNSTSEDGKVPILYVSKEDAIIQIGMDLENFDKSKQSFVYVDKTYVRKEQFGESAQTSVDLEEAMLKQGIHTVSVVQFDNDDPKDGSVTAYAEADYEVRDGK</sequence>
<reference evidence="3 4" key="1">
    <citation type="submission" date="2023-03" db="EMBL/GenBank/DDBJ databases">
        <title>Bacillus Genome Sequencing.</title>
        <authorList>
            <person name="Dunlap C."/>
        </authorList>
    </citation>
    <scope>NUCLEOTIDE SEQUENCE [LARGE SCALE GENOMIC DNA]</scope>
    <source>
        <strain evidence="3 4">NRS-1717</strain>
    </source>
</reference>
<dbReference type="GeneID" id="301141146"/>
<keyword evidence="4" id="KW-1185">Reference proteome</keyword>
<evidence type="ECO:0000256" key="1">
    <source>
        <dbReference type="SAM" id="MobiDB-lite"/>
    </source>
</evidence>
<evidence type="ECO:0000313" key="3">
    <source>
        <dbReference type="EMBL" id="MED4400003.1"/>
    </source>
</evidence>
<accession>A0ABU6NTT3</accession>
<dbReference type="EMBL" id="JARTFS010000001">
    <property type="protein sequence ID" value="MED4400003.1"/>
    <property type="molecule type" value="Genomic_DNA"/>
</dbReference>
<keyword evidence="2" id="KW-0732">Signal</keyword>
<feature type="region of interest" description="Disordered" evidence="1">
    <location>
        <begin position="40"/>
        <end position="61"/>
    </location>
</feature>
<organism evidence="3 4">
    <name type="scientific">Metabacillus fastidiosus</name>
    <dbReference type="NCBI Taxonomy" id="1458"/>
    <lineage>
        <taxon>Bacteria</taxon>
        <taxon>Bacillati</taxon>
        <taxon>Bacillota</taxon>
        <taxon>Bacilli</taxon>
        <taxon>Bacillales</taxon>
        <taxon>Bacillaceae</taxon>
        <taxon>Metabacillus</taxon>
    </lineage>
</organism>
<evidence type="ECO:0000313" key="4">
    <source>
        <dbReference type="Proteomes" id="UP001342826"/>
    </source>
</evidence>
<feature type="signal peptide" evidence="2">
    <location>
        <begin position="1"/>
        <end position="25"/>
    </location>
</feature>
<gene>
    <name evidence="3" type="ORF">P9271_01325</name>
</gene>
<dbReference type="PROSITE" id="PS51257">
    <property type="entry name" value="PROKAR_LIPOPROTEIN"/>
    <property type="match status" value="1"/>
</dbReference>
<proteinExistence type="predicted"/>